<organism evidence="2 3">
    <name type="scientific">Candidatus Gottesmanbacteria bacterium RIFCSPHIGHO2_01_FULL_47_48</name>
    <dbReference type="NCBI Taxonomy" id="1798381"/>
    <lineage>
        <taxon>Bacteria</taxon>
        <taxon>Candidatus Gottesmaniibacteriota</taxon>
    </lineage>
</organism>
<gene>
    <name evidence="2" type="ORF">A2721_03000</name>
</gene>
<keyword evidence="1" id="KW-0812">Transmembrane</keyword>
<feature type="transmembrane region" description="Helical" evidence="1">
    <location>
        <begin position="6"/>
        <end position="24"/>
    </location>
</feature>
<feature type="transmembrane region" description="Helical" evidence="1">
    <location>
        <begin position="78"/>
        <end position="95"/>
    </location>
</feature>
<evidence type="ECO:0000313" key="2">
    <source>
        <dbReference type="EMBL" id="OGG19615.1"/>
    </source>
</evidence>
<accession>A0A1F6A4H6</accession>
<feature type="transmembrane region" description="Helical" evidence="1">
    <location>
        <begin position="31"/>
        <end position="48"/>
    </location>
</feature>
<dbReference type="Proteomes" id="UP000177871">
    <property type="component" value="Unassembled WGS sequence"/>
</dbReference>
<comment type="caution">
    <text evidence="2">The sequence shown here is derived from an EMBL/GenBank/DDBJ whole genome shotgun (WGS) entry which is preliminary data.</text>
</comment>
<keyword evidence="1" id="KW-1133">Transmembrane helix</keyword>
<evidence type="ECO:0000313" key="3">
    <source>
        <dbReference type="Proteomes" id="UP000177871"/>
    </source>
</evidence>
<dbReference type="STRING" id="1798381.A2721_03000"/>
<name>A0A1F6A4H6_9BACT</name>
<keyword evidence="1" id="KW-0472">Membrane</keyword>
<protein>
    <recommendedName>
        <fullName evidence="4">Lycopene cyclase domain-containing protein</fullName>
    </recommendedName>
</protein>
<reference evidence="2 3" key="1">
    <citation type="journal article" date="2016" name="Nat. Commun.">
        <title>Thousands of microbial genomes shed light on interconnected biogeochemical processes in an aquifer system.</title>
        <authorList>
            <person name="Anantharaman K."/>
            <person name="Brown C.T."/>
            <person name="Hug L.A."/>
            <person name="Sharon I."/>
            <person name="Castelle C.J."/>
            <person name="Probst A.J."/>
            <person name="Thomas B.C."/>
            <person name="Singh A."/>
            <person name="Wilkins M.J."/>
            <person name="Karaoz U."/>
            <person name="Brodie E.L."/>
            <person name="Williams K.H."/>
            <person name="Hubbard S.S."/>
            <person name="Banfield J.F."/>
        </authorList>
    </citation>
    <scope>NUCLEOTIDE SEQUENCE [LARGE SCALE GENOMIC DNA]</scope>
</reference>
<proteinExistence type="predicted"/>
<evidence type="ECO:0008006" key="4">
    <source>
        <dbReference type="Google" id="ProtNLM"/>
    </source>
</evidence>
<sequence length="113" mass="13074">MYSYLLLGTIFGFSFVTILILFHHKTIVKHLKLLALINLLGLIYWYFADYIGYTMKFWDVSRSKSIGFWIGPVPIEDITFGLVGTFVVPTVVILMKDAYSQGKTIRQILFKKE</sequence>
<dbReference type="EMBL" id="MFJK01000006">
    <property type="protein sequence ID" value="OGG19615.1"/>
    <property type="molecule type" value="Genomic_DNA"/>
</dbReference>
<evidence type="ECO:0000256" key="1">
    <source>
        <dbReference type="SAM" id="Phobius"/>
    </source>
</evidence>
<dbReference type="AlphaFoldDB" id="A0A1F6A4H6"/>